<gene>
    <name evidence="1" type="ORF">LK07_00015</name>
</gene>
<name>A0A221NRR3_9ACTN</name>
<organism evidence="1 2">
    <name type="scientific">Streptomyces pluripotens</name>
    <dbReference type="NCBI Taxonomy" id="1355015"/>
    <lineage>
        <taxon>Bacteria</taxon>
        <taxon>Bacillati</taxon>
        <taxon>Actinomycetota</taxon>
        <taxon>Actinomycetes</taxon>
        <taxon>Kitasatosporales</taxon>
        <taxon>Streptomycetaceae</taxon>
        <taxon>Streptomyces</taxon>
    </lineage>
</organism>
<proteinExistence type="predicted"/>
<dbReference type="RefSeq" id="WP_043432632.1">
    <property type="nucleotide sequence ID" value="NZ_CP021080.1"/>
</dbReference>
<protein>
    <submittedName>
        <fullName evidence="1">Uncharacterized protein</fullName>
    </submittedName>
</protein>
<dbReference type="Proteomes" id="UP000031501">
    <property type="component" value="Chromosome"/>
</dbReference>
<sequence>MSTIDIPDEHDDIDGIEVIDIRSGNRSTPFEHRVEPVSKTTKAIKFLEKNHPDLQISPAAVRRIAFGAVEPGLLEGARLERHRVETGWLSVITYRAYTLMLSPAIENDRLLDEAHYAADPDTNDQQRVLAMPTAHDTDAALVYADAMDDLLAAIDRASKGVRKNNPQEVGRRIVERPLTAVPVTFLNPGRHPSDDLSIVDGNSRWASCTAGITVPASSIRPTNAKDPDSLLPSHLMRLPLAERRDLVREIVKNAHRDINAATGTSRAARAKRDQAARLLNAMTVPVQVIVGYTDDNPSMGMGRFPVAVRSLLMRMNVGVKSFEPSSQNGVTAEEIVTALFDAGELGDDAQTVRDVLLGRADVTDAMKSLSLNPAFRDLRFTFVVQQLTRKEPRLRTIMAAKLDKRRLQVTHRSGPIVELGLRSYSSLPKEKLAPVRTALDTGCLWQALTDHEWTVENIDNNQAVDDLLQRADNGDIPARLLLGVIAMVTLVTSGYLLAPGGSAEQIVGNIKVMRAGVGTVIKTILDTKEGRQVLADAIKRIRANQSPRWWADGHLVERDGWKGSDFNAHLRRAANHGFAPEGYQNDPTATELEDKALTAFQGSLTTAAAELDDLIALRKENGTDTKLPWIAVEPSVKQLRYMGSDLGGISEAEPR</sequence>
<evidence type="ECO:0000313" key="2">
    <source>
        <dbReference type="Proteomes" id="UP000031501"/>
    </source>
</evidence>
<dbReference type="EMBL" id="CP022433">
    <property type="protein sequence ID" value="ASN22689.1"/>
    <property type="molecule type" value="Genomic_DNA"/>
</dbReference>
<evidence type="ECO:0000313" key="1">
    <source>
        <dbReference type="EMBL" id="ASN22689.1"/>
    </source>
</evidence>
<reference evidence="1 2" key="1">
    <citation type="submission" date="2017-07" db="EMBL/GenBank/DDBJ databases">
        <title>Genome sequence of Streptomyces pluripotens MUSC 137T.</title>
        <authorList>
            <person name="Ser H.-L."/>
            <person name="Lee L.-H."/>
        </authorList>
    </citation>
    <scope>NUCLEOTIDE SEQUENCE [LARGE SCALE GENOMIC DNA]</scope>
    <source>
        <strain evidence="1 2">MUSC 137</strain>
    </source>
</reference>
<dbReference type="AlphaFoldDB" id="A0A221NRR3"/>
<accession>A0A221NRR3</accession>
<dbReference type="OrthoDB" id="4265660at2"/>
<keyword evidence="2" id="KW-1185">Reference proteome</keyword>
<dbReference type="KEGG" id="splu:LK06_032260"/>